<dbReference type="InterPro" id="IPR029058">
    <property type="entry name" value="AB_hydrolase_fold"/>
</dbReference>
<comment type="caution">
    <text evidence="2">The sequence shown here is derived from an EMBL/GenBank/DDBJ whole genome shotgun (WGS) entry which is preliminary data.</text>
</comment>
<proteinExistence type="predicted"/>
<evidence type="ECO:0000313" key="3">
    <source>
        <dbReference type="Proteomes" id="UP000825935"/>
    </source>
</evidence>
<dbReference type="EMBL" id="CM035441">
    <property type="protein sequence ID" value="KAH7280974.1"/>
    <property type="molecule type" value="Genomic_DNA"/>
</dbReference>
<sequence>MASLASSASAAHETEQEVPIEFQDTNLVIYSDGTVQRTPWSPAQLATACPSPSDPDQVATKDIVLNPQHGTMLRLFLPPSPSSGLPVLLYFHGGGFMNFVTALHPLNAYLTRLAAHCAALVVSVDYRLAPEHPLPAAYEDCFEALLWLEKQAEMAASGDSRCEAWLADHADFSRCILIGDSAGGTIVHYVGMQALGHGSWVSDQEQKRLKHVTLTGMLLCHPFFSCGRDEKQIHDERRRKLLRYLNVTIDSPLVDPLSSSSPPLAAVHLPPSIVFVAGQDMLKHCGIAYHDGLLKAGKESKLSCREEEEHVFHILKPNSPHIQPFLDEVRDFIHPNLSRN</sequence>
<dbReference type="PANTHER" id="PTHR23024:SF24">
    <property type="entry name" value="ALPHA_BETA HYDROLASE FOLD-3 DOMAIN-CONTAINING PROTEIN"/>
    <property type="match status" value="1"/>
</dbReference>
<evidence type="ECO:0000313" key="2">
    <source>
        <dbReference type="EMBL" id="KAH7280974.1"/>
    </source>
</evidence>
<dbReference type="SUPFAM" id="SSF53474">
    <property type="entry name" value="alpha/beta-Hydrolases"/>
    <property type="match status" value="1"/>
</dbReference>
<dbReference type="InterPro" id="IPR050466">
    <property type="entry name" value="Carboxylest/Gibb_receptor"/>
</dbReference>
<dbReference type="Proteomes" id="UP000825935">
    <property type="component" value="Chromosome 36"/>
</dbReference>
<dbReference type="InterPro" id="IPR013094">
    <property type="entry name" value="AB_hydrolase_3"/>
</dbReference>
<reference evidence="2" key="1">
    <citation type="submission" date="2021-08" db="EMBL/GenBank/DDBJ databases">
        <title>WGS assembly of Ceratopteris richardii.</title>
        <authorList>
            <person name="Marchant D.B."/>
            <person name="Chen G."/>
            <person name="Jenkins J."/>
            <person name="Shu S."/>
            <person name="Leebens-Mack J."/>
            <person name="Grimwood J."/>
            <person name="Schmutz J."/>
            <person name="Soltis P."/>
            <person name="Soltis D."/>
            <person name="Chen Z.-H."/>
        </authorList>
    </citation>
    <scope>NUCLEOTIDE SEQUENCE</scope>
    <source>
        <strain evidence="2">Whitten #5841</strain>
        <tissue evidence="2">Leaf</tissue>
    </source>
</reference>
<feature type="domain" description="Alpha/beta hydrolase fold-3" evidence="1">
    <location>
        <begin position="88"/>
        <end position="313"/>
    </location>
</feature>
<dbReference type="Gene3D" id="3.40.50.1820">
    <property type="entry name" value="alpha/beta hydrolase"/>
    <property type="match status" value="1"/>
</dbReference>
<dbReference type="OrthoDB" id="408631at2759"/>
<keyword evidence="3" id="KW-1185">Reference proteome</keyword>
<accession>A0A8T2QB93</accession>
<dbReference type="Pfam" id="PF07859">
    <property type="entry name" value="Abhydrolase_3"/>
    <property type="match status" value="1"/>
</dbReference>
<gene>
    <name evidence="2" type="ORF">KP509_36G023400</name>
</gene>
<evidence type="ECO:0000259" key="1">
    <source>
        <dbReference type="Pfam" id="PF07859"/>
    </source>
</evidence>
<name>A0A8T2QB93_CERRI</name>
<dbReference type="AlphaFoldDB" id="A0A8T2QB93"/>
<protein>
    <recommendedName>
        <fullName evidence="1">Alpha/beta hydrolase fold-3 domain-containing protein</fullName>
    </recommendedName>
</protein>
<dbReference type="PANTHER" id="PTHR23024">
    <property type="entry name" value="ARYLACETAMIDE DEACETYLASE"/>
    <property type="match status" value="1"/>
</dbReference>
<dbReference type="GO" id="GO:0016787">
    <property type="term" value="F:hydrolase activity"/>
    <property type="evidence" value="ECO:0007669"/>
    <property type="project" value="InterPro"/>
</dbReference>
<organism evidence="2 3">
    <name type="scientific">Ceratopteris richardii</name>
    <name type="common">Triangle waterfern</name>
    <dbReference type="NCBI Taxonomy" id="49495"/>
    <lineage>
        <taxon>Eukaryota</taxon>
        <taxon>Viridiplantae</taxon>
        <taxon>Streptophyta</taxon>
        <taxon>Embryophyta</taxon>
        <taxon>Tracheophyta</taxon>
        <taxon>Polypodiopsida</taxon>
        <taxon>Polypodiidae</taxon>
        <taxon>Polypodiales</taxon>
        <taxon>Pteridineae</taxon>
        <taxon>Pteridaceae</taxon>
        <taxon>Parkerioideae</taxon>
        <taxon>Ceratopteris</taxon>
    </lineage>
</organism>